<name>A0A3S0Q4L3_9FLAO</name>
<accession>A0A3S0Q4L3</accession>
<feature type="domain" description="DUF4428" evidence="1">
    <location>
        <begin position="4"/>
        <end position="44"/>
    </location>
</feature>
<reference evidence="2 3" key="1">
    <citation type="submission" date="2018-12" db="EMBL/GenBank/DDBJ databases">
        <title>Draft Genome Sequence of Chryseobacterium arthrosphaerae strain ED882-96 Isolated from the Blood of a Patient with Liver Cirrhosis in Taiwan.</title>
        <authorList>
            <person name="Lin J.-N."/>
            <person name="Lai C.-H."/>
            <person name="Yang C.-H."/>
            <person name="Huang Y.-H."/>
        </authorList>
    </citation>
    <scope>NUCLEOTIDE SEQUENCE [LARGE SCALE GENOMIC DNA]</scope>
    <source>
        <strain evidence="2 3">ED882-96</strain>
    </source>
</reference>
<dbReference type="AlphaFoldDB" id="A0A3S0Q4L3"/>
<evidence type="ECO:0000313" key="3">
    <source>
        <dbReference type="Proteomes" id="UP000276953"/>
    </source>
</evidence>
<gene>
    <name evidence="2" type="ORF">EJ377_20010</name>
</gene>
<dbReference type="EMBL" id="RYFC01000003">
    <property type="protein sequence ID" value="RTZ46488.1"/>
    <property type="molecule type" value="Genomic_DNA"/>
</dbReference>
<protein>
    <submittedName>
        <fullName evidence="2">DUF4428 domain-containing protein</fullName>
    </submittedName>
</protein>
<evidence type="ECO:0000313" key="2">
    <source>
        <dbReference type="EMBL" id="RTZ46488.1"/>
    </source>
</evidence>
<comment type="caution">
    <text evidence="2">The sequence shown here is derived from an EMBL/GenBank/DDBJ whole genome shotgun (WGS) entry which is preliminary data.</text>
</comment>
<organism evidence="2 3">
    <name type="scientific">Chryseobacterium arthrosphaerae</name>
    <dbReference type="NCBI Taxonomy" id="651561"/>
    <lineage>
        <taxon>Bacteria</taxon>
        <taxon>Pseudomonadati</taxon>
        <taxon>Bacteroidota</taxon>
        <taxon>Flavobacteriia</taxon>
        <taxon>Flavobacteriales</taxon>
        <taxon>Weeksellaceae</taxon>
        <taxon>Chryseobacterium group</taxon>
        <taxon>Chryseobacterium</taxon>
    </lineage>
</organism>
<evidence type="ECO:0000259" key="1">
    <source>
        <dbReference type="Pfam" id="PF14471"/>
    </source>
</evidence>
<dbReference type="Pfam" id="PF14471">
    <property type="entry name" value="DUF4428"/>
    <property type="match status" value="1"/>
</dbReference>
<proteinExistence type="predicted"/>
<sequence>MSNNCSLCNAELTSMDTLLGANRLSDGGILCNKCLDKISNLNQELLYNLNTFSIGDINSLLQKGKTESVVPIIQSEQNLPSLTEPEPQDISGEVYKRRKRKINMSWKTECQSFRLYQREIKELPYLISEDEKSLR</sequence>
<dbReference type="InterPro" id="IPR027872">
    <property type="entry name" value="DUF4428"/>
</dbReference>
<dbReference type="Proteomes" id="UP000276953">
    <property type="component" value="Unassembled WGS sequence"/>
</dbReference>